<feature type="region of interest" description="Disordered" evidence="7">
    <location>
        <begin position="415"/>
        <end position="440"/>
    </location>
</feature>
<dbReference type="SMART" id="SM01091">
    <property type="entry name" value="CorC_HlyC"/>
    <property type="match status" value="1"/>
</dbReference>
<evidence type="ECO:0000256" key="3">
    <source>
        <dbReference type="ARBA" id="ARBA00022475"/>
    </source>
</evidence>
<dbReference type="FunFam" id="3.10.580.10:FF:000002">
    <property type="entry name" value="Magnesium/cobalt efflux protein CorC"/>
    <property type="match status" value="1"/>
</dbReference>
<dbReference type="Gene3D" id="3.10.580.10">
    <property type="entry name" value="CBS-domain"/>
    <property type="match status" value="1"/>
</dbReference>
<evidence type="ECO:0000256" key="2">
    <source>
        <dbReference type="ARBA" id="ARBA00006337"/>
    </source>
</evidence>
<dbReference type="Pfam" id="PF03471">
    <property type="entry name" value="CorC_HlyC"/>
    <property type="match status" value="1"/>
</dbReference>
<dbReference type="InterPro" id="IPR046342">
    <property type="entry name" value="CBS_dom_sf"/>
</dbReference>
<evidence type="ECO:0000256" key="7">
    <source>
        <dbReference type="SAM" id="MobiDB-lite"/>
    </source>
</evidence>
<comment type="subcellular location">
    <subcellularLocation>
        <location evidence="1">Cell membrane</location>
        <topology evidence="1">Multi-pass membrane protein</topology>
    </subcellularLocation>
</comment>
<protein>
    <submittedName>
        <fullName evidence="10">Hemolysin family protein</fullName>
    </submittedName>
</protein>
<keyword evidence="8" id="KW-0472">Membrane</keyword>
<dbReference type="AlphaFoldDB" id="A0A9D2RPD5"/>
<dbReference type="InterPro" id="IPR044751">
    <property type="entry name" value="Ion_transp-like_CBS"/>
</dbReference>
<dbReference type="InterPro" id="IPR036318">
    <property type="entry name" value="FAD-bd_PCMH-like_sf"/>
</dbReference>
<dbReference type="PROSITE" id="PS51371">
    <property type="entry name" value="CBS"/>
    <property type="match status" value="2"/>
</dbReference>
<keyword evidence="8" id="KW-1133">Transmembrane helix</keyword>
<dbReference type="Pfam" id="PF00571">
    <property type="entry name" value="CBS"/>
    <property type="match status" value="2"/>
</dbReference>
<evidence type="ECO:0000259" key="9">
    <source>
        <dbReference type="PROSITE" id="PS51371"/>
    </source>
</evidence>
<gene>
    <name evidence="10" type="ORF">H9786_12055</name>
</gene>
<keyword evidence="5 6" id="KW-0129">CBS domain</keyword>
<keyword evidence="8" id="KW-0812">Transmembrane</keyword>
<evidence type="ECO:0000256" key="6">
    <source>
        <dbReference type="PROSITE-ProRule" id="PRU00703"/>
    </source>
</evidence>
<dbReference type="InterPro" id="IPR005170">
    <property type="entry name" value="Transptr-assoc_dom"/>
</dbReference>
<evidence type="ECO:0000256" key="5">
    <source>
        <dbReference type="ARBA" id="ARBA00023122"/>
    </source>
</evidence>
<dbReference type="PANTHER" id="PTHR22777">
    <property type="entry name" value="HEMOLYSIN-RELATED"/>
    <property type="match status" value="1"/>
</dbReference>
<evidence type="ECO:0000256" key="4">
    <source>
        <dbReference type="ARBA" id="ARBA00022737"/>
    </source>
</evidence>
<name>A0A9D2RPD5_9MICO</name>
<dbReference type="EMBL" id="DWZH01000093">
    <property type="protein sequence ID" value="HJB11239.1"/>
    <property type="molecule type" value="Genomic_DNA"/>
</dbReference>
<dbReference type="Proteomes" id="UP000823823">
    <property type="component" value="Unassembled WGS sequence"/>
</dbReference>
<comment type="similarity">
    <text evidence="2">Belongs to the UPF0053 family.</text>
</comment>
<reference evidence="10" key="2">
    <citation type="submission" date="2021-04" db="EMBL/GenBank/DDBJ databases">
        <authorList>
            <person name="Gilroy R."/>
        </authorList>
    </citation>
    <scope>NUCLEOTIDE SEQUENCE</scope>
    <source>
        <strain evidence="10">ChiHjej13B12-24818</strain>
    </source>
</reference>
<comment type="caution">
    <text evidence="10">The sequence shown here is derived from an EMBL/GenBank/DDBJ whole genome shotgun (WGS) entry which is preliminary data.</text>
</comment>
<dbReference type="GO" id="GO:0005886">
    <property type="term" value="C:plasma membrane"/>
    <property type="evidence" value="ECO:0007669"/>
    <property type="project" value="UniProtKB-SubCell"/>
</dbReference>
<dbReference type="InterPro" id="IPR000644">
    <property type="entry name" value="CBS_dom"/>
</dbReference>
<evidence type="ECO:0000256" key="8">
    <source>
        <dbReference type="SAM" id="Phobius"/>
    </source>
</evidence>
<dbReference type="SUPFAM" id="SSF56176">
    <property type="entry name" value="FAD-binding/transporter-associated domain-like"/>
    <property type="match status" value="1"/>
</dbReference>
<dbReference type="Gene3D" id="3.30.465.10">
    <property type="match status" value="1"/>
</dbReference>
<proteinExistence type="inferred from homology"/>
<feature type="compositionally biased region" description="Acidic residues" evidence="7">
    <location>
        <begin position="423"/>
        <end position="432"/>
    </location>
</feature>
<feature type="domain" description="CBS" evidence="9">
    <location>
        <begin position="207"/>
        <end position="266"/>
    </location>
</feature>
<evidence type="ECO:0000256" key="1">
    <source>
        <dbReference type="ARBA" id="ARBA00004651"/>
    </source>
</evidence>
<dbReference type="SUPFAM" id="SSF54631">
    <property type="entry name" value="CBS-domain pair"/>
    <property type="match status" value="1"/>
</dbReference>
<keyword evidence="4" id="KW-0677">Repeat</keyword>
<dbReference type="PANTHER" id="PTHR22777:SF32">
    <property type="entry name" value="UPF0053 INNER MEMBRANE PROTEIN YFJD"/>
    <property type="match status" value="1"/>
</dbReference>
<feature type="transmembrane region" description="Helical" evidence="8">
    <location>
        <begin position="92"/>
        <end position="114"/>
    </location>
</feature>
<evidence type="ECO:0000313" key="11">
    <source>
        <dbReference type="Proteomes" id="UP000823823"/>
    </source>
</evidence>
<reference evidence="10" key="1">
    <citation type="journal article" date="2021" name="PeerJ">
        <title>Extensive microbial diversity within the chicken gut microbiome revealed by metagenomics and culture.</title>
        <authorList>
            <person name="Gilroy R."/>
            <person name="Ravi A."/>
            <person name="Getino M."/>
            <person name="Pursley I."/>
            <person name="Horton D.L."/>
            <person name="Alikhan N.F."/>
            <person name="Baker D."/>
            <person name="Gharbi K."/>
            <person name="Hall N."/>
            <person name="Watson M."/>
            <person name="Adriaenssens E.M."/>
            <person name="Foster-Nyarko E."/>
            <person name="Jarju S."/>
            <person name="Secka A."/>
            <person name="Antonio M."/>
            <person name="Oren A."/>
            <person name="Chaudhuri R.R."/>
            <person name="La Ragione R."/>
            <person name="Hildebrand F."/>
            <person name="Pallen M.J."/>
        </authorList>
    </citation>
    <scope>NUCLEOTIDE SEQUENCE</scope>
    <source>
        <strain evidence="10">ChiHjej13B12-24818</strain>
    </source>
</reference>
<dbReference type="CDD" id="cd04590">
    <property type="entry name" value="CBS_pair_CorC_HlyC_assoc"/>
    <property type="match status" value="1"/>
</dbReference>
<keyword evidence="3" id="KW-1003">Cell membrane</keyword>
<accession>A0A9D2RPD5</accession>
<sequence length="440" mass="46954">MILPLLTLIPLALLALVTAALLAALDAAHHAVSRSALDKELAGRSARTREQVLLQHDEAPRTRGALELGRVLAEVVVAVSLTVLAQLLTGSWVLAVLLGGAVAAALLFLAASVVPRAQGRLRPTVVLIRWRGLLRAVRVLLGDLALALGRLVARPRAAADADDPTGSAAQARRTVDRALENEHLHSSARGMIQGIFELGDSMVRELMVPRTDMVTVGADTPAHKAMRLFVRSGFSRVPVIGDSVDDLCGMLYVKDVMRAIHSPWDPRPDRAVREIMRPVRFIPESVPAGDVLRQMQSSNVHVAVVIDEYGGVAGIVTIEDVLEEIVGEIADEHDPAEPEIQDLGDGSFRVPARAGISEVGDLFGLEIDDDDVDSAGGLLSKALGKVPIVGSHGTIHGLCLEAEKTAGRRKRLSTLIVSRSAPAEDDPAAGDQEESHDHER</sequence>
<evidence type="ECO:0000313" key="10">
    <source>
        <dbReference type="EMBL" id="HJB11239.1"/>
    </source>
</evidence>
<organism evidence="10 11">
    <name type="scientific">Candidatus Brachybacterium merdavium</name>
    <dbReference type="NCBI Taxonomy" id="2838513"/>
    <lineage>
        <taxon>Bacteria</taxon>
        <taxon>Bacillati</taxon>
        <taxon>Actinomycetota</taxon>
        <taxon>Actinomycetes</taxon>
        <taxon>Micrococcales</taxon>
        <taxon>Dermabacteraceae</taxon>
        <taxon>Brachybacterium</taxon>
    </lineage>
</organism>
<dbReference type="SMART" id="SM00116">
    <property type="entry name" value="CBS"/>
    <property type="match status" value="2"/>
</dbReference>
<dbReference type="InterPro" id="IPR016169">
    <property type="entry name" value="FAD-bd_PCMH_sub2"/>
</dbReference>
<feature type="domain" description="CBS" evidence="9">
    <location>
        <begin position="275"/>
        <end position="332"/>
    </location>
</feature>
<dbReference type="GO" id="GO:0050660">
    <property type="term" value="F:flavin adenine dinucleotide binding"/>
    <property type="evidence" value="ECO:0007669"/>
    <property type="project" value="InterPro"/>
</dbReference>